<keyword evidence="13" id="KW-1185">Reference proteome</keyword>
<keyword evidence="6 11" id="KW-1133">Transmembrane helix</keyword>
<feature type="region of interest" description="Disordered" evidence="10">
    <location>
        <begin position="41"/>
        <end position="97"/>
    </location>
</feature>
<name>A0A316ZFM6_9BASI</name>
<comment type="similarity">
    <text evidence="2 9">Belongs to the MIP/aquaporin (TC 1.A.8) family.</text>
</comment>
<dbReference type="PRINTS" id="PR02019">
    <property type="entry name" value="AQUAPORIN7"/>
</dbReference>
<dbReference type="STRING" id="58919.A0A316ZFM6"/>
<evidence type="ECO:0000256" key="1">
    <source>
        <dbReference type="ARBA" id="ARBA00004141"/>
    </source>
</evidence>
<evidence type="ECO:0000256" key="11">
    <source>
        <dbReference type="SAM" id="Phobius"/>
    </source>
</evidence>
<comment type="subcellular location">
    <subcellularLocation>
        <location evidence="1">Membrane</location>
        <topology evidence="1">Multi-pass membrane protein</topology>
    </subcellularLocation>
</comment>
<protein>
    <submittedName>
        <fullName evidence="12">Aquaporin-like protein</fullName>
    </submittedName>
</protein>
<accession>A0A316ZFM6</accession>
<dbReference type="PANTHER" id="PTHR43829:SF9">
    <property type="entry name" value="AQUAPORIN-9"/>
    <property type="match status" value="1"/>
</dbReference>
<dbReference type="Gene3D" id="1.20.1080.10">
    <property type="entry name" value="Glycerol uptake facilitator protein"/>
    <property type="match status" value="1"/>
</dbReference>
<dbReference type="GO" id="GO:0015250">
    <property type="term" value="F:water channel activity"/>
    <property type="evidence" value="ECO:0007669"/>
    <property type="project" value="TreeGrafter"/>
</dbReference>
<organism evidence="12 13">
    <name type="scientific">Tilletiopsis washingtonensis</name>
    <dbReference type="NCBI Taxonomy" id="58919"/>
    <lineage>
        <taxon>Eukaryota</taxon>
        <taxon>Fungi</taxon>
        <taxon>Dikarya</taxon>
        <taxon>Basidiomycota</taxon>
        <taxon>Ustilaginomycotina</taxon>
        <taxon>Exobasidiomycetes</taxon>
        <taxon>Entylomatales</taxon>
        <taxon>Entylomatales incertae sedis</taxon>
        <taxon>Tilletiopsis</taxon>
    </lineage>
</organism>
<dbReference type="GeneID" id="37267635"/>
<dbReference type="AlphaFoldDB" id="A0A316ZFM6"/>
<evidence type="ECO:0000313" key="13">
    <source>
        <dbReference type="Proteomes" id="UP000245946"/>
    </source>
</evidence>
<gene>
    <name evidence="12" type="ORF">FA09DRAFT_294754</name>
</gene>
<evidence type="ECO:0000256" key="2">
    <source>
        <dbReference type="ARBA" id="ARBA00006175"/>
    </source>
</evidence>
<proteinExistence type="inferred from homology"/>
<keyword evidence="5" id="KW-0677">Repeat</keyword>
<dbReference type="InterPro" id="IPR050363">
    <property type="entry name" value="MIP/Aquaporin"/>
</dbReference>
<feature type="compositionally biased region" description="Basic and acidic residues" evidence="10">
    <location>
        <begin position="65"/>
        <end position="75"/>
    </location>
</feature>
<feature type="compositionally biased region" description="Acidic residues" evidence="10">
    <location>
        <begin position="87"/>
        <end position="97"/>
    </location>
</feature>
<evidence type="ECO:0000256" key="9">
    <source>
        <dbReference type="RuleBase" id="RU000477"/>
    </source>
</evidence>
<keyword evidence="3 9" id="KW-0813">Transport</keyword>
<evidence type="ECO:0000313" key="12">
    <source>
        <dbReference type="EMBL" id="PWN99828.1"/>
    </source>
</evidence>
<feature type="transmembrane region" description="Helical" evidence="11">
    <location>
        <begin position="252"/>
        <end position="271"/>
    </location>
</feature>
<dbReference type="PRINTS" id="PR00783">
    <property type="entry name" value="MINTRINSICP"/>
</dbReference>
<dbReference type="InterPro" id="IPR023271">
    <property type="entry name" value="Aquaporin-like"/>
</dbReference>
<dbReference type="EMBL" id="KZ819287">
    <property type="protein sequence ID" value="PWN99828.1"/>
    <property type="molecule type" value="Genomic_DNA"/>
</dbReference>
<evidence type="ECO:0000256" key="7">
    <source>
        <dbReference type="ARBA" id="ARBA00023136"/>
    </source>
</evidence>
<reference evidence="12 13" key="1">
    <citation type="journal article" date="2018" name="Mol. Biol. Evol.">
        <title>Broad Genomic Sampling Reveals a Smut Pathogenic Ancestry of the Fungal Clade Ustilaginomycotina.</title>
        <authorList>
            <person name="Kijpornyongpan T."/>
            <person name="Mondo S.J."/>
            <person name="Barry K."/>
            <person name="Sandor L."/>
            <person name="Lee J."/>
            <person name="Lipzen A."/>
            <person name="Pangilinan J."/>
            <person name="LaButti K."/>
            <person name="Hainaut M."/>
            <person name="Henrissat B."/>
            <person name="Grigoriev I.V."/>
            <person name="Spatafora J.W."/>
            <person name="Aime M.C."/>
        </authorList>
    </citation>
    <scope>NUCLEOTIDE SEQUENCE [LARGE SCALE GENOMIC DNA]</scope>
    <source>
        <strain evidence="12 13">MCA 4186</strain>
    </source>
</reference>
<evidence type="ECO:0000256" key="5">
    <source>
        <dbReference type="ARBA" id="ARBA00022737"/>
    </source>
</evidence>
<feature type="transmembrane region" description="Helical" evidence="11">
    <location>
        <begin position="197"/>
        <end position="217"/>
    </location>
</feature>
<keyword evidence="7 11" id="KW-0472">Membrane</keyword>
<dbReference type="SUPFAM" id="SSF81338">
    <property type="entry name" value="Aquaporin-like"/>
    <property type="match status" value="1"/>
</dbReference>
<evidence type="ECO:0000256" key="4">
    <source>
        <dbReference type="ARBA" id="ARBA00022692"/>
    </source>
</evidence>
<evidence type="ECO:0000256" key="8">
    <source>
        <dbReference type="ARBA" id="ARBA00034651"/>
    </source>
</evidence>
<evidence type="ECO:0000256" key="3">
    <source>
        <dbReference type="ARBA" id="ARBA00022448"/>
    </source>
</evidence>
<dbReference type="GO" id="GO:0005886">
    <property type="term" value="C:plasma membrane"/>
    <property type="evidence" value="ECO:0007669"/>
    <property type="project" value="TreeGrafter"/>
</dbReference>
<keyword evidence="4 9" id="KW-0812">Transmembrane</keyword>
<dbReference type="OrthoDB" id="3222at2759"/>
<dbReference type="CDD" id="cd00333">
    <property type="entry name" value="MIP"/>
    <property type="match status" value="1"/>
</dbReference>
<dbReference type="GO" id="GO:0015254">
    <property type="term" value="F:glycerol channel activity"/>
    <property type="evidence" value="ECO:0007669"/>
    <property type="project" value="TreeGrafter"/>
</dbReference>
<dbReference type="RefSeq" id="XP_025600107.1">
    <property type="nucleotide sequence ID" value="XM_025740089.1"/>
</dbReference>
<dbReference type="PANTHER" id="PTHR43829">
    <property type="entry name" value="AQUAPORIN OR AQUAGLYCEROPORIN RELATED"/>
    <property type="match status" value="1"/>
</dbReference>
<feature type="transmembrane region" description="Helical" evidence="11">
    <location>
        <begin position="155"/>
        <end position="176"/>
    </location>
</feature>
<feature type="transmembrane region" description="Helical" evidence="11">
    <location>
        <begin position="114"/>
        <end position="135"/>
    </location>
</feature>
<evidence type="ECO:0000256" key="6">
    <source>
        <dbReference type="ARBA" id="ARBA00022989"/>
    </source>
</evidence>
<comment type="catalytic activity">
    <reaction evidence="8">
        <text>H2O(in) = H2O(out)</text>
        <dbReference type="Rhea" id="RHEA:29667"/>
        <dbReference type="ChEBI" id="CHEBI:15377"/>
    </reaction>
</comment>
<sequence>MGQLVEQLRTIVRDEVQSANRGHAAHVERVADAAAEQAEKLAQIEASGGLAPPAPDSDSTSVSKDAQRYESEKSRSNPQDVELAVSGDDEDDDDDEDFEFPNRLAKLRWHMREYLAEFLGTAILTLIGNGVNVQVTVSALLDPSQPKGNYLSISFGWGVAVMLGVYASGGISGGLINPSLTLALATWRGFPWKKVPGYILAQMLGGTAGALLCYGLYATPIRLADPNQTETTAALFTTYPAEFLRTGGAQLFSFYNEVLATAMLLIIVVAIGDSNNTPPVEGMAPVILMWRVHGATLGWQTAYAVNPARDWGPRIALSIVGYRGLWSFGNYYALWTPMLATVVGAQLGCFIYDLLVYTGDESPLNSPRLTFGKYGNVRFRPKSKKKLPAAIDK</sequence>
<dbReference type="Proteomes" id="UP000245946">
    <property type="component" value="Unassembled WGS sequence"/>
</dbReference>
<evidence type="ECO:0000256" key="10">
    <source>
        <dbReference type="SAM" id="MobiDB-lite"/>
    </source>
</evidence>
<dbReference type="InterPro" id="IPR000425">
    <property type="entry name" value="MIP"/>
</dbReference>
<dbReference type="Pfam" id="PF00230">
    <property type="entry name" value="MIP"/>
    <property type="match status" value="1"/>
</dbReference>